<organism evidence="1 2">
    <name type="scientific">Liparis tanakae</name>
    <name type="common">Tanaka's snailfish</name>
    <dbReference type="NCBI Taxonomy" id="230148"/>
    <lineage>
        <taxon>Eukaryota</taxon>
        <taxon>Metazoa</taxon>
        <taxon>Chordata</taxon>
        <taxon>Craniata</taxon>
        <taxon>Vertebrata</taxon>
        <taxon>Euteleostomi</taxon>
        <taxon>Actinopterygii</taxon>
        <taxon>Neopterygii</taxon>
        <taxon>Teleostei</taxon>
        <taxon>Neoteleostei</taxon>
        <taxon>Acanthomorphata</taxon>
        <taxon>Eupercaria</taxon>
        <taxon>Perciformes</taxon>
        <taxon>Cottioidei</taxon>
        <taxon>Cottales</taxon>
        <taxon>Liparidae</taxon>
        <taxon>Liparis</taxon>
    </lineage>
</organism>
<keyword evidence="2" id="KW-1185">Reference proteome</keyword>
<proteinExistence type="predicted"/>
<name>A0A4Z2FGJ8_9TELE</name>
<gene>
    <name evidence="1" type="ORF">EYF80_049955</name>
</gene>
<accession>A0A4Z2FGJ8</accession>
<dbReference type="EMBL" id="SRLO01001239">
    <property type="protein sequence ID" value="TNN39883.1"/>
    <property type="molecule type" value="Genomic_DNA"/>
</dbReference>
<evidence type="ECO:0000313" key="1">
    <source>
        <dbReference type="EMBL" id="TNN39883.1"/>
    </source>
</evidence>
<dbReference type="Proteomes" id="UP000314294">
    <property type="component" value="Unassembled WGS sequence"/>
</dbReference>
<sequence length="203" mass="22125">MLRVDEMSRQEMLNKKKREALDLGDYAFLLRRRVGLGDLSVGGCVYQAPGRGLSGVCPRGGRGRRQGTCFGTLNILKEDERLEGCLVAVRLTSASSEVTFRAAEVVFSEMTFKGPEVVSSEVLFRGPEVVSSEVTFRGPEVVSSEVTFRGPDVVSSEVTFRGPEVVSSEVTFRGPEVVSAEVTFRGPEVAFSEVAFRGPEVFC</sequence>
<reference evidence="1 2" key="1">
    <citation type="submission" date="2019-03" db="EMBL/GenBank/DDBJ databases">
        <title>First draft genome of Liparis tanakae, snailfish: a comprehensive survey of snailfish specific genes.</title>
        <authorList>
            <person name="Kim W."/>
            <person name="Song I."/>
            <person name="Jeong J.-H."/>
            <person name="Kim D."/>
            <person name="Kim S."/>
            <person name="Ryu S."/>
            <person name="Song J.Y."/>
            <person name="Lee S.K."/>
        </authorList>
    </citation>
    <scope>NUCLEOTIDE SEQUENCE [LARGE SCALE GENOMIC DNA]</scope>
    <source>
        <tissue evidence="1">Muscle</tissue>
    </source>
</reference>
<dbReference type="OrthoDB" id="436011at2759"/>
<dbReference type="AlphaFoldDB" id="A0A4Z2FGJ8"/>
<evidence type="ECO:0000313" key="2">
    <source>
        <dbReference type="Proteomes" id="UP000314294"/>
    </source>
</evidence>
<protein>
    <submittedName>
        <fullName evidence="1">Uncharacterized protein</fullName>
    </submittedName>
</protein>
<comment type="caution">
    <text evidence="1">The sequence shown here is derived from an EMBL/GenBank/DDBJ whole genome shotgun (WGS) entry which is preliminary data.</text>
</comment>